<name>A0A7U9GS91_PSEFL</name>
<dbReference type="EMBL" id="CM001561">
    <property type="protein sequence ID" value="EJZ57789.1"/>
    <property type="molecule type" value="Genomic_DNA"/>
</dbReference>
<organism evidence="1 2">
    <name type="scientific">Pseudomonas fluorescens R124</name>
    <dbReference type="NCBI Taxonomy" id="743713"/>
    <lineage>
        <taxon>Bacteria</taxon>
        <taxon>Pseudomonadati</taxon>
        <taxon>Pseudomonadota</taxon>
        <taxon>Gammaproteobacteria</taxon>
        <taxon>Pseudomonadales</taxon>
        <taxon>Pseudomonadaceae</taxon>
        <taxon>Pseudomonas</taxon>
    </lineage>
</organism>
<evidence type="ECO:0008006" key="3">
    <source>
        <dbReference type="Google" id="ProtNLM"/>
    </source>
</evidence>
<dbReference type="Proteomes" id="UP000006045">
    <property type="component" value="Chromosome"/>
</dbReference>
<proteinExistence type="predicted"/>
<protein>
    <recommendedName>
        <fullName evidence="3">HEAT repeat domain-containing protein</fullName>
    </recommendedName>
</protein>
<reference evidence="1 2" key="1">
    <citation type="submission" date="2012-08" db="EMBL/GenBank/DDBJ databases">
        <title>The genome of cave-isolated P. fluorescens strain R124 demonstrates phenotypic adaptation to the mineral environment.</title>
        <authorList>
            <person name="Barton M.D."/>
            <person name="Petronio M."/>
            <person name="Giarrizzo J.G."/>
            <person name="Bowling B.V."/>
            <person name="Barton H.A."/>
        </authorList>
    </citation>
    <scope>NUCLEOTIDE SEQUENCE [LARGE SCALE GENOMIC DNA]</scope>
    <source>
        <strain evidence="1 2">R124</strain>
    </source>
</reference>
<sequence>MANKTDAHVVAALVAMGLNERDRRWAQNACLVLFESEQETIVASAVNALGKLDGLEMEAVLPALQRVKRRFPSLAKTVAEMLDAMAIAA</sequence>
<evidence type="ECO:0000313" key="1">
    <source>
        <dbReference type="EMBL" id="EJZ57789.1"/>
    </source>
</evidence>
<gene>
    <name evidence="1" type="ORF">I1A_002114</name>
</gene>
<dbReference type="RefSeq" id="WP_003223988.1">
    <property type="nucleotide sequence ID" value="NZ_CM001561.1"/>
</dbReference>
<evidence type="ECO:0000313" key="2">
    <source>
        <dbReference type="Proteomes" id="UP000006045"/>
    </source>
</evidence>
<accession>A0A7U9GS91</accession>
<dbReference type="AlphaFoldDB" id="A0A7U9GS91"/>
<dbReference type="OrthoDB" id="3695133at2"/>